<evidence type="ECO:0000313" key="3">
    <source>
        <dbReference type="EMBL" id="KKU03952.1"/>
    </source>
</evidence>
<organism evidence="3 4">
    <name type="scientific">Candidatus Woesebacteria bacterium GW2011_GWE1_45_18</name>
    <dbReference type="NCBI Taxonomy" id="1618598"/>
    <lineage>
        <taxon>Bacteria</taxon>
        <taxon>Candidatus Woeseibacteriota</taxon>
    </lineage>
</organism>
<dbReference type="AlphaFoldDB" id="A0A0G1M772"/>
<evidence type="ECO:0000256" key="2">
    <source>
        <dbReference type="ARBA" id="ARBA00022679"/>
    </source>
</evidence>
<dbReference type="GO" id="GO:0016758">
    <property type="term" value="F:hexosyltransferase activity"/>
    <property type="evidence" value="ECO:0007669"/>
    <property type="project" value="TreeGrafter"/>
</dbReference>
<sequence length="298" mass="33437">MPKTNSDSLKSGRKYGGIFNIGLNSTPEAGVLAFVRDSLARGRKFSLVTPNPEIVLAAKEDKDLAQAISKASLAIPDGIGLSQAARFLSLPAPRNILFRAPVCFFQGLWVGAATFLAKNWIQETLPTIKGRKLFMDLIKLANKKGWRVFFLGGERGEARGAGEKLRRSFKRVRIAFSQGPMLDVDARPVKKEDKDIEMNVLREINEFKPDILFVAFGASKQEKWLMKWLASLDVGGAMVVGGTFRYFSGDAKLPPAWMEEFGLEWVWRLITEPWRVKRVLTAFPIFPLKVFLYKLNTP</sequence>
<dbReference type="Proteomes" id="UP000034086">
    <property type="component" value="Unassembled WGS sequence"/>
</dbReference>
<name>A0A0G1M772_9BACT</name>
<evidence type="ECO:0000313" key="4">
    <source>
        <dbReference type="Proteomes" id="UP000034086"/>
    </source>
</evidence>
<dbReference type="NCBIfam" id="TIGR00696">
    <property type="entry name" value="wecG_tagA_cpsF"/>
    <property type="match status" value="1"/>
</dbReference>
<proteinExistence type="predicted"/>
<keyword evidence="1" id="KW-0328">Glycosyltransferase</keyword>
<gene>
    <name evidence="3" type="ORF">UX03_C0007G0017</name>
</gene>
<protein>
    <submittedName>
        <fullName evidence="3">Glycosyl transferase, WecB/TagA/CpsF family</fullName>
    </submittedName>
</protein>
<dbReference type="Pfam" id="PF03808">
    <property type="entry name" value="Glyco_tran_WecG"/>
    <property type="match status" value="1"/>
</dbReference>
<dbReference type="EMBL" id="LCKQ01000007">
    <property type="protein sequence ID" value="KKU03952.1"/>
    <property type="molecule type" value="Genomic_DNA"/>
</dbReference>
<accession>A0A0G1M772</accession>
<dbReference type="InterPro" id="IPR004629">
    <property type="entry name" value="WecG_TagA_CpsF"/>
</dbReference>
<dbReference type="PANTHER" id="PTHR34136">
    <property type="match status" value="1"/>
</dbReference>
<evidence type="ECO:0000256" key="1">
    <source>
        <dbReference type="ARBA" id="ARBA00022676"/>
    </source>
</evidence>
<dbReference type="CDD" id="cd06533">
    <property type="entry name" value="Glyco_transf_WecG_TagA"/>
    <property type="match status" value="1"/>
</dbReference>
<comment type="caution">
    <text evidence="3">The sequence shown here is derived from an EMBL/GenBank/DDBJ whole genome shotgun (WGS) entry which is preliminary data.</text>
</comment>
<keyword evidence="2 3" id="KW-0808">Transferase</keyword>
<dbReference type="PANTHER" id="PTHR34136:SF1">
    <property type="entry name" value="UDP-N-ACETYL-D-MANNOSAMINURONIC ACID TRANSFERASE"/>
    <property type="match status" value="1"/>
</dbReference>
<reference evidence="3 4" key="1">
    <citation type="journal article" date="2015" name="Nature">
        <title>rRNA introns, odd ribosomes, and small enigmatic genomes across a large radiation of phyla.</title>
        <authorList>
            <person name="Brown C.T."/>
            <person name="Hug L.A."/>
            <person name="Thomas B.C."/>
            <person name="Sharon I."/>
            <person name="Castelle C.J."/>
            <person name="Singh A."/>
            <person name="Wilkins M.J."/>
            <person name="Williams K.H."/>
            <person name="Banfield J.F."/>
        </authorList>
    </citation>
    <scope>NUCLEOTIDE SEQUENCE [LARGE SCALE GENOMIC DNA]</scope>
</reference>